<dbReference type="EMBL" id="SJFN01000052">
    <property type="protein sequence ID" value="TBW32837.1"/>
    <property type="molecule type" value="Genomic_DNA"/>
</dbReference>
<evidence type="ECO:0000256" key="2">
    <source>
        <dbReference type="ARBA" id="ARBA00049988"/>
    </source>
</evidence>
<dbReference type="Proteomes" id="UP000292781">
    <property type="component" value="Unassembled WGS sequence"/>
</dbReference>
<proteinExistence type="inferred from homology"/>
<sequence length="222" mass="24198">MPIPRVSQNDLLAAPESVLTAAERQAVFITEGSRDRLALVPLPEYVRLSGRTLDGKDVDPYMAGLIARFHQEEPTRFTSTLEVDLEPELIDCVNAEAAAYGCSADVVVNAALQLLFDEKEAEAEDQKTERLTLDVSADDKQLLMTAAKFAHQSLNDFIVENAVAEAHRVLGSPDPALDAALARGIADAEAGRVRPVDEVFSELKARYANNDPAPSRKEPEKD</sequence>
<dbReference type="PANTHER" id="PTHR35401">
    <property type="entry name" value="COPG FAMILY HELIX-TURN-HELIX PROTEIN-RELATED-RELATED"/>
    <property type="match status" value="1"/>
</dbReference>
<organism evidence="3 4">
    <name type="scientific">Siculibacillus lacustris</name>
    <dbReference type="NCBI Taxonomy" id="1549641"/>
    <lineage>
        <taxon>Bacteria</taxon>
        <taxon>Pseudomonadati</taxon>
        <taxon>Pseudomonadota</taxon>
        <taxon>Alphaproteobacteria</taxon>
        <taxon>Hyphomicrobiales</taxon>
        <taxon>Ancalomicrobiaceae</taxon>
        <taxon>Siculibacillus</taxon>
    </lineage>
</organism>
<keyword evidence="1" id="KW-1277">Toxin-antitoxin system</keyword>
<comment type="similarity">
    <text evidence="2">Belongs to the TacA antitoxin family.</text>
</comment>
<protein>
    <submittedName>
        <fullName evidence="3">DUF1778 domain-containing protein</fullName>
    </submittedName>
</protein>
<dbReference type="InterPro" id="IPR014795">
    <property type="entry name" value="TacA_1-like"/>
</dbReference>
<evidence type="ECO:0000313" key="3">
    <source>
        <dbReference type="EMBL" id="TBW32837.1"/>
    </source>
</evidence>
<dbReference type="AlphaFoldDB" id="A0A4V2KSH5"/>
<evidence type="ECO:0000313" key="4">
    <source>
        <dbReference type="Proteomes" id="UP000292781"/>
    </source>
</evidence>
<evidence type="ECO:0000256" key="1">
    <source>
        <dbReference type="ARBA" id="ARBA00022649"/>
    </source>
</evidence>
<dbReference type="InterPro" id="IPR010985">
    <property type="entry name" value="Ribbon_hlx_hlx"/>
</dbReference>
<dbReference type="OrthoDB" id="9815501at2"/>
<accession>A0A4V2KSH5</accession>
<dbReference type="GO" id="GO:0006355">
    <property type="term" value="P:regulation of DNA-templated transcription"/>
    <property type="evidence" value="ECO:0007669"/>
    <property type="project" value="InterPro"/>
</dbReference>
<dbReference type="Gene3D" id="1.20.5.780">
    <property type="entry name" value="Single helix bin"/>
    <property type="match status" value="1"/>
</dbReference>
<dbReference type="Pfam" id="PF08681">
    <property type="entry name" value="TacA1"/>
    <property type="match status" value="1"/>
</dbReference>
<dbReference type="RefSeq" id="WP_131311667.1">
    <property type="nucleotide sequence ID" value="NZ_SJFN01000052.1"/>
</dbReference>
<reference evidence="3 4" key="1">
    <citation type="submission" date="2019-02" db="EMBL/GenBank/DDBJ databases">
        <title>Siculibacillus lacustris gen. nov., sp. nov., a new rosette-forming bacterium isolated from a freshwater crater lake (Lake St. Ana, Romania).</title>
        <authorList>
            <person name="Felfoldi T."/>
            <person name="Marton Z."/>
            <person name="Szabo A."/>
            <person name="Mentes A."/>
            <person name="Boka K."/>
            <person name="Marialigeti K."/>
            <person name="Mathe I."/>
            <person name="Koncz M."/>
            <person name="Schumann P."/>
            <person name="Toth E."/>
        </authorList>
    </citation>
    <scope>NUCLEOTIDE SEQUENCE [LARGE SCALE GENOMIC DNA]</scope>
    <source>
        <strain evidence="3 4">SA-279</strain>
    </source>
</reference>
<keyword evidence="4" id="KW-1185">Reference proteome</keyword>
<name>A0A4V2KSH5_9HYPH</name>
<dbReference type="SUPFAM" id="SSF47598">
    <property type="entry name" value="Ribbon-helix-helix"/>
    <property type="match status" value="1"/>
</dbReference>
<gene>
    <name evidence="3" type="ORF">EYW49_21410</name>
</gene>
<comment type="caution">
    <text evidence="3">The sequence shown here is derived from an EMBL/GenBank/DDBJ whole genome shotgun (WGS) entry which is preliminary data.</text>
</comment>